<evidence type="ECO:0000259" key="5">
    <source>
        <dbReference type="Pfam" id="PF08281"/>
    </source>
</evidence>
<keyword evidence="2" id="KW-0731">Sigma factor</keyword>
<proteinExistence type="predicted"/>
<evidence type="ECO:0000256" key="2">
    <source>
        <dbReference type="ARBA" id="ARBA00023082"/>
    </source>
</evidence>
<dbReference type="Pfam" id="PF08281">
    <property type="entry name" value="Sigma70_r4_2"/>
    <property type="match status" value="1"/>
</dbReference>
<keyword evidence="1" id="KW-0805">Transcription regulation</keyword>
<keyword evidence="3" id="KW-0804">Transcription</keyword>
<dbReference type="GO" id="GO:0003677">
    <property type="term" value="F:DNA binding"/>
    <property type="evidence" value="ECO:0007669"/>
    <property type="project" value="InterPro"/>
</dbReference>
<accession>A0A150SK24</accession>
<dbReference type="InterPro" id="IPR013249">
    <property type="entry name" value="RNA_pol_sigma70_r4_t2"/>
</dbReference>
<dbReference type="Gene3D" id="1.10.10.10">
    <property type="entry name" value="Winged helix-like DNA-binding domain superfamily/Winged helix DNA-binding domain"/>
    <property type="match status" value="1"/>
</dbReference>
<evidence type="ECO:0000256" key="1">
    <source>
        <dbReference type="ARBA" id="ARBA00023015"/>
    </source>
</evidence>
<evidence type="ECO:0000313" key="6">
    <source>
        <dbReference type="EMBL" id="KYG01037.1"/>
    </source>
</evidence>
<dbReference type="InterPro" id="IPR036388">
    <property type="entry name" value="WH-like_DNA-bd_sf"/>
</dbReference>
<organism evidence="6 7">
    <name type="scientific">Sorangium cellulosum</name>
    <name type="common">Polyangium cellulosum</name>
    <dbReference type="NCBI Taxonomy" id="56"/>
    <lineage>
        <taxon>Bacteria</taxon>
        <taxon>Pseudomonadati</taxon>
        <taxon>Myxococcota</taxon>
        <taxon>Polyangia</taxon>
        <taxon>Polyangiales</taxon>
        <taxon>Polyangiaceae</taxon>
        <taxon>Sorangium</taxon>
    </lineage>
</organism>
<dbReference type="GO" id="GO:0006352">
    <property type="term" value="P:DNA-templated transcription initiation"/>
    <property type="evidence" value="ECO:0007669"/>
    <property type="project" value="InterPro"/>
</dbReference>
<name>A0A150SK24_SORCE</name>
<sequence length="157" mass="17439">MRLIEDVLDVTSGRCLERQAIAARLRAHLGRSDVDGRILIQVTETEESVSFFVSQGGRGPRQPRALHVDREAAVAVQDLRRLAAALDVLDFAHRAVFVMYELEGEPREAIAQALDIPVGTVDSRLHTARRKVKEAFERAETTPHAPRPLSALERRAG</sequence>
<comment type="caution">
    <text evidence="6">The sequence shown here is derived from an EMBL/GenBank/DDBJ whole genome shotgun (WGS) entry which is preliminary data.</text>
</comment>
<protein>
    <recommendedName>
        <fullName evidence="5">RNA polymerase sigma factor 70 region 4 type 2 domain-containing protein</fullName>
    </recommendedName>
</protein>
<dbReference type="AlphaFoldDB" id="A0A150SK24"/>
<evidence type="ECO:0000256" key="4">
    <source>
        <dbReference type="SAM" id="MobiDB-lite"/>
    </source>
</evidence>
<evidence type="ECO:0000256" key="3">
    <source>
        <dbReference type="ARBA" id="ARBA00023163"/>
    </source>
</evidence>
<dbReference type="InterPro" id="IPR013324">
    <property type="entry name" value="RNA_pol_sigma_r3/r4-like"/>
</dbReference>
<dbReference type="Proteomes" id="UP000075515">
    <property type="component" value="Unassembled WGS sequence"/>
</dbReference>
<dbReference type="GO" id="GO:0016987">
    <property type="term" value="F:sigma factor activity"/>
    <property type="evidence" value="ECO:0007669"/>
    <property type="project" value="UniProtKB-KW"/>
</dbReference>
<dbReference type="InterPro" id="IPR039425">
    <property type="entry name" value="RNA_pol_sigma-70-like"/>
</dbReference>
<gene>
    <name evidence="6" type="ORF">BE18_42765</name>
</gene>
<dbReference type="EMBL" id="JEMC01000927">
    <property type="protein sequence ID" value="KYG01037.1"/>
    <property type="molecule type" value="Genomic_DNA"/>
</dbReference>
<dbReference type="CDD" id="cd06171">
    <property type="entry name" value="Sigma70_r4"/>
    <property type="match status" value="1"/>
</dbReference>
<dbReference type="PANTHER" id="PTHR43133:SF51">
    <property type="entry name" value="RNA POLYMERASE SIGMA FACTOR"/>
    <property type="match status" value="1"/>
</dbReference>
<evidence type="ECO:0000313" key="7">
    <source>
        <dbReference type="Proteomes" id="UP000075515"/>
    </source>
</evidence>
<dbReference type="SUPFAM" id="SSF88659">
    <property type="entry name" value="Sigma3 and sigma4 domains of RNA polymerase sigma factors"/>
    <property type="match status" value="1"/>
</dbReference>
<reference evidence="6 7" key="1">
    <citation type="submission" date="2014-02" db="EMBL/GenBank/DDBJ databases">
        <title>The small core and large imbalanced accessory genome model reveals a collaborative survival strategy of Sorangium cellulosum strains in nature.</title>
        <authorList>
            <person name="Han K."/>
            <person name="Peng R."/>
            <person name="Blom J."/>
            <person name="Li Y.-Z."/>
        </authorList>
    </citation>
    <scope>NUCLEOTIDE SEQUENCE [LARGE SCALE GENOMIC DNA]</scope>
    <source>
        <strain evidence="6 7">So0149</strain>
    </source>
</reference>
<dbReference type="PANTHER" id="PTHR43133">
    <property type="entry name" value="RNA POLYMERASE ECF-TYPE SIGMA FACTO"/>
    <property type="match status" value="1"/>
</dbReference>
<feature type="region of interest" description="Disordered" evidence="4">
    <location>
        <begin position="137"/>
        <end position="157"/>
    </location>
</feature>
<feature type="domain" description="RNA polymerase sigma factor 70 region 4 type 2" evidence="5">
    <location>
        <begin position="80"/>
        <end position="131"/>
    </location>
</feature>